<dbReference type="Proteomes" id="UP000198641">
    <property type="component" value="Unassembled WGS sequence"/>
</dbReference>
<comment type="function">
    <text evidence="15">Acts as a processive, ATP-dependent zinc metallopeptidase for both cytoplasmic and membrane proteins. Plays a role in the quality control of integral membrane proteins.</text>
</comment>
<dbReference type="InterPro" id="IPR041569">
    <property type="entry name" value="AAA_lid_3"/>
</dbReference>
<evidence type="ECO:0000313" key="20">
    <source>
        <dbReference type="Proteomes" id="UP000198641"/>
    </source>
</evidence>
<comment type="cofactor">
    <cofactor evidence="15">
        <name>Zn(2+)</name>
        <dbReference type="ChEBI" id="CHEBI:29105"/>
    </cofactor>
    <text evidence="15">Binds 1 zinc ion per subunit.</text>
</comment>
<dbReference type="Gene3D" id="3.40.50.300">
    <property type="entry name" value="P-loop containing nucleotide triphosphate hydrolases"/>
    <property type="match status" value="1"/>
</dbReference>
<keyword evidence="20" id="KW-1185">Reference proteome</keyword>
<feature type="domain" description="AAA+ ATPase" evidence="18">
    <location>
        <begin position="217"/>
        <end position="356"/>
    </location>
</feature>
<evidence type="ECO:0000256" key="17">
    <source>
        <dbReference type="SAM" id="MobiDB-lite"/>
    </source>
</evidence>
<keyword evidence="7 15" id="KW-0547">Nucleotide-binding</keyword>
<dbReference type="InterPro" id="IPR037219">
    <property type="entry name" value="Peptidase_M41-like"/>
</dbReference>
<evidence type="ECO:0000256" key="2">
    <source>
        <dbReference type="ARBA" id="ARBA00010044"/>
    </source>
</evidence>
<dbReference type="PROSITE" id="PS00674">
    <property type="entry name" value="AAA"/>
    <property type="match status" value="1"/>
</dbReference>
<evidence type="ECO:0000256" key="13">
    <source>
        <dbReference type="ARBA" id="ARBA00023136"/>
    </source>
</evidence>
<evidence type="ECO:0000256" key="9">
    <source>
        <dbReference type="ARBA" id="ARBA00022833"/>
    </source>
</evidence>
<dbReference type="InterPro" id="IPR003960">
    <property type="entry name" value="ATPase_AAA_CS"/>
</dbReference>
<evidence type="ECO:0000256" key="14">
    <source>
        <dbReference type="ARBA" id="ARBA00061570"/>
    </source>
</evidence>
<dbReference type="SUPFAM" id="SSF140990">
    <property type="entry name" value="FtsH protease domain-like"/>
    <property type="match status" value="1"/>
</dbReference>
<dbReference type="GO" id="GO:0004222">
    <property type="term" value="F:metalloendopeptidase activity"/>
    <property type="evidence" value="ECO:0007669"/>
    <property type="project" value="InterPro"/>
</dbReference>
<evidence type="ECO:0000256" key="8">
    <source>
        <dbReference type="ARBA" id="ARBA00022801"/>
    </source>
</evidence>
<dbReference type="CDD" id="cd19501">
    <property type="entry name" value="RecA-like_FtsH"/>
    <property type="match status" value="1"/>
</dbReference>
<evidence type="ECO:0000313" key="19">
    <source>
        <dbReference type="EMBL" id="SDG33527.1"/>
    </source>
</evidence>
<dbReference type="Pfam" id="PF06480">
    <property type="entry name" value="FtsH_ext"/>
    <property type="match status" value="1"/>
</dbReference>
<evidence type="ECO:0000259" key="18">
    <source>
        <dbReference type="SMART" id="SM00382"/>
    </source>
</evidence>
<sequence>MTTLRDIGLLAGQAVLRLAEPHGVTGCRMEKKHQINLTYVIVAFLAVMAFQSLISHQRTTESIPYSRFTQMLDNGEIATVEIGEDRITGTYRNPHDDGSTGFSTRPVDPTLADKLAKYDVTYTGAAKNTFLTILLSWMVPLLFFILVWSFLIRRMSGSQGLGGMMTLGKSKAKVYVETETRVTFKDVAGVDEAKDELKEVVDFLRDPQRYGRLGAHIPKGILLVGPPGTGKTLLARAVAGEAGVPFFSISGSEFVEMFVGIGAARVRDLFEQAAKAKPCIIFIDELDALGRARGPSVMGGQDEKEQTLNQLLAELDGFDPSEGIVLLAATNRPEILDPALLRAGRFDRQVLVDRPERSGRRAILDVHIDKVRHLAPDVDLDHLAALTPGFTGADLANLVNEAALLATRHDSDQVSMEDFTNAIERIVAGLEKKSRLLNAHEREVVAHHEMGHALVASALPGMDPVHKVSIIPRGVGALGYTMQRPTEDRFLQTTGELKDRMTVLMGGRAAERLIFGEISTGAADDLAKATEIARHMATRFGMTAETGQVVYEQERQAFLGDTYGTLSPRSYSEATAREIDLEVRALIEAAYEEAQRILTGRLDALKEGAALLLERETLIADDFPAIKAQGDETPKAQAAPLPSRTLRHPEANRDVPS</sequence>
<dbReference type="PANTHER" id="PTHR23076:SF97">
    <property type="entry name" value="ATP-DEPENDENT ZINC METALLOPROTEASE YME1L1"/>
    <property type="match status" value="1"/>
</dbReference>
<dbReference type="GO" id="GO:0005886">
    <property type="term" value="C:plasma membrane"/>
    <property type="evidence" value="ECO:0007669"/>
    <property type="project" value="UniProtKB-SubCell"/>
</dbReference>
<dbReference type="PANTHER" id="PTHR23076">
    <property type="entry name" value="METALLOPROTEASE M41 FTSH"/>
    <property type="match status" value="1"/>
</dbReference>
<dbReference type="InterPro" id="IPR003959">
    <property type="entry name" value="ATPase_AAA_core"/>
</dbReference>
<dbReference type="InterPro" id="IPR005936">
    <property type="entry name" value="FtsH"/>
</dbReference>
<feature type="compositionally biased region" description="Basic and acidic residues" evidence="17">
    <location>
        <begin position="647"/>
        <end position="657"/>
    </location>
</feature>
<dbReference type="Gene3D" id="1.10.8.60">
    <property type="match status" value="1"/>
</dbReference>
<comment type="subunit">
    <text evidence="15">Homohexamer.</text>
</comment>
<evidence type="ECO:0000256" key="16">
    <source>
        <dbReference type="RuleBase" id="RU003651"/>
    </source>
</evidence>
<evidence type="ECO:0000256" key="10">
    <source>
        <dbReference type="ARBA" id="ARBA00022840"/>
    </source>
</evidence>
<keyword evidence="9 15" id="KW-0862">Zinc</keyword>
<dbReference type="GO" id="GO:0004176">
    <property type="term" value="F:ATP-dependent peptidase activity"/>
    <property type="evidence" value="ECO:0007669"/>
    <property type="project" value="InterPro"/>
</dbReference>
<dbReference type="Gene3D" id="3.30.720.210">
    <property type="match status" value="1"/>
</dbReference>
<feature type="binding site" evidence="15">
    <location>
        <begin position="225"/>
        <end position="232"/>
    </location>
    <ligand>
        <name>ATP</name>
        <dbReference type="ChEBI" id="CHEBI:30616"/>
    </ligand>
</feature>
<dbReference type="STRING" id="284577.SAMN05216571_11018"/>
<keyword evidence="13 15" id="KW-0472">Membrane</keyword>
<dbReference type="HAMAP" id="MF_01458">
    <property type="entry name" value="FtsH"/>
    <property type="match status" value="1"/>
</dbReference>
<dbReference type="Pfam" id="PF01434">
    <property type="entry name" value="Peptidase_M41"/>
    <property type="match status" value="1"/>
</dbReference>
<dbReference type="InterPro" id="IPR000642">
    <property type="entry name" value="Peptidase_M41"/>
</dbReference>
<dbReference type="SMART" id="SM00382">
    <property type="entry name" value="AAA"/>
    <property type="match status" value="1"/>
</dbReference>
<feature type="binding site" evidence="15">
    <location>
        <position position="452"/>
    </location>
    <ligand>
        <name>Zn(2+)</name>
        <dbReference type="ChEBI" id="CHEBI:29105"/>
        <note>catalytic</note>
    </ligand>
</feature>
<evidence type="ECO:0000256" key="5">
    <source>
        <dbReference type="ARBA" id="ARBA00022692"/>
    </source>
</evidence>
<evidence type="ECO:0000256" key="1">
    <source>
        <dbReference type="ARBA" id="ARBA00004370"/>
    </source>
</evidence>
<dbReference type="NCBIfam" id="TIGR01241">
    <property type="entry name" value="FtsH_fam"/>
    <property type="match status" value="1"/>
</dbReference>
<dbReference type="FunFam" id="1.20.58.760:FF:000001">
    <property type="entry name" value="ATP-dependent zinc metalloprotease FtsH"/>
    <property type="match status" value="1"/>
</dbReference>
<dbReference type="Gene3D" id="1.20.58.760">
    <property type="entry name" value="Peptidase M41"/>
    <property type="match status" value="1"/>
</dbReference>
<evidence type="ECO:0000256" key="6">
    <source>
        <dbReference type="ARBA" id="ARBA00022723"/>
    </source>
</evidence>
<evidence type="ECO:0000256" key="4">
    <source>
        <dbReference type="ARBA" id="ARBA00022670"/>
    </source>
</evidence>
<dbReference type="GO" id="GO:0005524">
    <property type="term" value="F:ATP binding"/>
    <property type="evidence" value="ECO:0007669"/>
    <property type="project" value="UniProtKB-UniRule"/>
</dbReference>
<dbReference type="InterPro" id="IPR003593">
    <property type="entry name" value="AAA+_ATPase"/>
</dbReference>
<keyword evidence="5 15" id="KW-0812">Transmembrane</keyword>
<feature type="binding site" evidence="15">
    <location>
        <position position="448"/>
    </location>
    <ligand>
        <name>Zn(2+)</name>
        <dbReference type="ChEBI" id="CHEBI:29105"/>
        <note>catalytic</note>
    </ligand>
</feature>
<reference evidence="19 20" key="1">
    <citation type="submission" date="2016-10" db="EMBL/GenBank/DDBJ databases">
        <authorList>
            <person name="de Groot N.N."/>
        </authorList>
    </citation>
    <scope>NUCLEOTIDE SEQUENCE [LARGE SCALE GENOMIC DNA]</scope>
    <source>
        <strain evidence="19 20">BH539</strain>
    </source>
</reference>
<keyword evidence="3 15" id="KW-1003">Cell membrane</keyword>
<dbReference type="GO" id="GO:0016887">
    <property type="term" value="F:ATP hydrolysis activity"/>
    <property type="evidence" value="ECO:0007669"/>
    <property type="project" value="UniProtKB-UniRule"/>
</dbReference>
<keyword evidence="11 15" id="KW-1133">Transmembrane helix</keyword>
<gene>
    <name evidence="15" type="primary">ftsH</name>
    <name evidence="19" type="ORF">SAMN05216571_11018</name>
</gene>
<dbReference type="InterPro" id="IPR011546">
    <property type="entry name" value="Pept_M41_FtsH_extracell"/>
</dbReference>
<feature type="region of interest" description="Disordered" evidence="17">
    <location>
        <begin position="626"/>
        <end position="657"/>
    </location>
</feature>
<dbReference type="SUPFAM" id="SSF52540">
    <property type="entry name" value="P-loop containing nucleoside triphosphate hydrolases"/>
    <property type="match status" value="1"/>
</dbReference>
<dbReference type="FunFam" id="3.40.50.300:FF:000001">
    <property type="entry name" value="ATP-dependent zinc metalloprotease FtsH"/>
    <property type="match status" value="1"/>
</dbReference>
<evidence type="ECO:0000256" key="11">
    <source>
        <dbReference type="ARBA" id="ARBA00022989"/>
    </source>
</evidence>
<comment type="similarity">
    <text evidence="14 15">In the central section; belongs to the AAA ATPase family.</text>
</comment>
<dbReference type="GO" id="GO:0030163">
    <property type="term" value="P:protein catabolic process"/>
    <property type="evidence" value="ECO:0007669"/>
    <property type="project" value="UniProtKB-UniRule"/>
</dbReference>
<dbReference type="EC" id="3.4.24.-" evidence="15"/>
<evidence type="ECO:0000256" key="7">
    <source>
        <dbReference type="ARBA" id="ARBA00022741"/>
    </source>
</evidence>
<feature type="binding site" evidence="15">
    <location>
        <position position="525"/>
    </location>
    <ligand>
        <name>Zn(2+)</name>
        <dbReference type="ChEBI" id="CHEBI:29105"/>
        <note>catalytic</note>
    </ligand>
</feature>
<dbReference type="EMBL" id="FNCI01000010">
    <property type="protein sequence ID" value="SDG33527.1"/>
    <property type="molecule type" value="Genomic_DNA"/>
</dbReference>
<dbReference type="InterPro" id="IPR027417">
    <property type="entry name" value="P-loop_NTPase"/>
</dbReference>
<comment type="similarity">
    <text evidence="16">Belongs to the AAA ATPase family.</text>
</comment>
<evidence type="ECO:0000256" key="3">
    <source>
        <dbReference type="ARBA" id="ARBA00022475"/>
    </source>
</evidence>
<feature type="active site" evidence="15">
    <location>
        <position position="449"/>
    </location>
</feature>
<name>A0A1G7TDS7_9GAMM</name>
<evidence type="ECO:0000256" key="15">
    <source>
        <dbReference type="HAMAP-Rule" id="MF_01458"/>
    </source>
</evidence>
<dbReference type="GO" id="GO:0008270">
    <property type="term" value="F:zinc ion binding"/>
    <property type="evidence" value="ECO:0007669"/>
    <property type="project" value="UniProtKB-UniRule"/>
</dbReference>
<keyword evidence="12 15" id="KW-0482">Metalloprotease</keyword>
<dbReference type="AlphaFoldDB" id="A0A1G7TDS7"/>
<comment type="similarity">
    <text evidence="2 15">In the C-terminal section; belongs to the peptidase M41 family.</text>
</comment>
<protein>
    <recommendedName>
        <fullName evidence="15">ATP-dependent zinc metalloprotease FtsH</fullName>
        <ecNumber evidence="15">3.4.24.-</ecNumber>
    </recommendedName>
</protein>
<accession>A0A1G7TDS7</accession>
<dbReference type="Pfam" id="PF17862">
    <property type="entry name" value="AAA_lid_3"/>
    <property type="match status" value="1"/>
</dbReference>
<evidence type="ECO:0000256" key="12">
    <source>
        <dbReference type="ARBA" id="ARBA00023049"/>
    </source>
</evidence>
<dbReference type="GO" id="GO:0006508">
    <property type="term" value="P:proteolysis"/>
    <property type="evidence" value="ECO:0007669"/>
    <property type="project" value="UniProtKB-KW"/>
</dbReference>
<organism evidence="19 20">
    <name type="scientific">Onishia taeanensis</name>
    <dbReference type="NCBI Taxonomy" id="284577"/>
    <lineage>
        <taxon>Bacteria</taxon>
        <taxon>Pseudomonadati</taxon>
        <taxon>Pseudomonadota</taxon>
        <taxon>Gammaproteobacteria</taxon>
        <taxon>Oceanospirillales</taxon>
        <taxon>Halomonadaceae</taxon>
        <taxon>Onishia</taxon>
    </lineage>
</organism>
<dbReference type="FunFam" id="1.10.8.60:FF:000001">
    <property type="entry name" value="ATP-dependent zinc metalloprotease FtsH"/>
    <property type="match status" value="1"/>
</dbReference>
<comment type="subcellular location">
    <subcellularLocation>
        <location evidence="15">Cell membrane</location>
        <topology evidence="15">Multi-pass membrane protein</topology>
        <orientation evidence="15">Cytoplasmic side</orientation>
    </subcellularLocation>
    <subcellularLocation>
        <location evidence="1">Membrane</location>
    </subcellularLocation>
</comment>
<dbReference type="Pfam" id="PF00004">
    <property type="entry name" value="AAA"/>
    <property type="match status" value="1"/>
</dbReference>
<keyword evidence="10 15" id="KW-0067">ATP-binding</keyword>
<keyword evidence="6 15" id="KW-0479">Metal-binding</keyword>
<keyword evidence="8 15" id="KW-0378">Hydrolase</keyword>
<proteinExistence type="inferred from homology"/>
<keyword evidence="4 15" id="KW-0645">Protease</keyword>